<proteinExistence type="inferred from homology"/>
<gene>
    <name evidence="4" type="ORF">DL764_007318</name>
</gene>
<dbReference type="STRING" id="155417.A0A4Q4T1X3"/>
<feature type="signal peptide" evidence="3">
    <location>
        <begin position="1"/>
        <end position="19"/>
    </location>
</feature>
<reference evidence="4 5" key="1">
    <citation type="submission" date="2018-06" db="EMBL/GenBank/DDBJ databases">
        <title>Complete Genomes of Monosporascus.</title>
        <authorList>
            <person name="Robinson A.J."/>
            <person name="Natvig D.O."/>
        </authorList>
    </citation>
    <scope>NUCLEOTIDE SEQUENCE [LARGE SCALE GENOMIC DNA]</scope>
    <source>
        <strain evidence="4 5">CBS 110550</strain>
    </source>
</reference>
<protein>
    <submittedName>
        <fullName evidence="4">Uncharacterized protein</fullName>
    </submittedName>
</protein>
<dbReference type="GO" id="GO:0008810">
    <property type="term" value="F:cellulase activity"/>
    <property type="evidence" value="ECO:0007669"/>
    <property type="project" value="InterPro"/>
</dbReference>
<accession>A0A4Q4T1X3</accession>
<evidence type="ECO:0000256" key="3">
    <source>
        <dbReference type="SAM" id="SignalP"/>
    </source>
</evidence>
<evidence type="ECO:0000313" key="4">
    <source>
        <dbReference type="EMBL" id="RYO97440.1"/>
    </source>
</evidence>
<dbReference type="Gene3D" id="2.60.120.180">
    <property type="match status" value="1"/>
</dbReference>
<dbReference type="Proteomes" id="UP000293360">
    <property type="component" value="Unassembled WGS sequence"/>
</dbReference>
<dbReference type="InterPro" id="IPR002594">
    <property type="entry name" value="GH12"/>
</dbReference>
<organism evidence="4 5">
    <name type="scientific">Monosporascus ibericus</name>
    <dbReference type="NCBI Taxonomy" id="155417"/>
    <lineage>
        <taxon>Eukaryota</taxon>
        <taxon>Fungi</taxon>
        <taxon>Dikarya</taxon>
        <taxon>Ascomycota</taxon>
        <taxon>Pezizomycotina</taxon>
        <taxon>Sordariomycetes</taxon>
        <taxon>Xylariomycetidae</taxon>
        <taxon>Xylariales</taxon>
        <taxon>Xylariales incertae sedis</taxon>
        <taxon>Monosporascus</taxon>
    </lineage>
</organism>
<evidence type="ECO:0000256" key="2">
    <source>
        <dbReference type="RuleBase" id="RU361163"/>
    </source>
</evidence>
<keyword evidence="2" id="KW-0326">Glycosidase</keyword>
<dbReference type="EMBL" id="QJNU01000491">
    <property type="protein sequence ID" value="RYO97440.1"/>
    <property type="molecule type" value="Genomic_DNA"/>
</dbReference>
<dbReference type="InterPro" id="IPR013320">
    <property type="entry name" value="ConA-like_dom_sf"/>
</dbReference>
<dbReference type="PANTHER" id="PTHR34002">
    <property type="entry name" value="BLR1656 PROTEIN"/>
    <property type="match status" value="1"/>
</dbReference>
<dbReference type="AlphaFoldDB" id="A0A4Q4T1X3"/>
<comment type="similarity">
    <text evidence="1 2">Belongs to the glycosyl hydrolase 12 (cellulase H) family.</text>
</comment>
<evidence type="ECO:0000313" key="5">
    <source>
        <dbReference type="Proteomes" id="UP000293360"/>
    </source>
</evidence>
<dbReference type="Pfam" id="PF01670">
    <property type="entry name" value="Glyco_hydro_12"/>
    <property type="match status" value="1"/>
</dbReference>
<comment type="caution">
    <text evidence="4">The sequence shown here is derived from an EMBL/GenBank/DDBJ whole genome shotgun (WGS) entry which is preliminary data.</text>
</comment>
<name>A0A4Q4T1X3_9PEZI</name>
<dbReference type="InterPro" id="IPR013319">
    <property type="entry name" value="GH11/12"/>
</dbReference>
<keyword evidence="2" id="KW-0378">Hydrolase</keyword>
<keyword evidence="2" id="KW-0624">Polysaccharide degradation</keyword>
<keyword evidence="3" id="KW-0732">Signal</keyword>
<dbReference type="PANTHER" id="PTHR34002:SF9">
    <property type="entry name" value="XYLOGLUCAN-SPECIFIC ENDO-BETA-1,4-GLUCANASE A"/>
    <property type="match status" value="1"/>
</dbReference>
<keyword evidence="2" id="KW-0119">Carbohydrate metabolism</keyword>
<dbReference type="OrthoDB" id="95118at2759"/>
<dbReference type="SUPFAM" id="SSF49899">
    <property type="entry name" value="Concanavalin A-like lectins/glucanases"/>
    <property type="match status" value="1"/>
</dbReference>
<keyword evidence="5" id="KW-1185">Reference proteome</keyword>
<feature type="chain" id="PRO_5021023012" evidence="3">
    <location>
        <begin position="20"/>
        <end position="251"/>
    </location>
</feature>
<dbReference type="GO" id="GO:0000272">
    <property type="term" value="P:polysaccharide catabolic process"/>
    <property type="evidence" value="ECO:0007669"/>
    <property type="project" value="UniProtKB-KW"/>
</dbReference>
<evidence type="ECO:0000256" key="1">
    <source>
        <dbReference type="ARBA" id="ARBA00005519"/>
    </source>
</evidence>
<sequence>MKSSILGSAAAFFAGVALATPTPASGEKRAATTFCEQWDLVETGGYTVYNNLWGRDAATSGWQCTTVEGVSGSGQLAWSTDWSWAGGEYQVKSYANAVRQMTPVQLSRVSSIPSTWSWSYTGSGIVANVAYDLFTASTPDGAPQYEIMIWLGSLGGAGPISETGSTIARPTVSGVTWDLYYGSHSQMQVYSFVAPSDQKSFNGDLMDFVNYVVDNQGLSTSQYLQSAGAGTEPFVGSNAKFTTSAYSLTVN</sequence>